<dbReference type="UniPathway" id="UPA00070">
    <property type="reaction ID" value="UER00117"/>
</dbReference>
<keyword evidence="10" id="KW-1185">Reference proteome</keyword>
<comment type="pathway">
    <text evidence="2">Pyrimidine metabolism; UMP biosynthesis via de novo pathway; (S)-dihydroorotate from bicarbonate: step 3/3.</text>
</comment>
<keyword evidence="6" id="KW-0378">Hydrolase</keyword>
<dbReference type="NCBIfam" id="TIGR00856">
    <property type="entry name" value="pyrC_dimer"/>
    <property type="match status" value="1"/>
</dbReference>
<protein>
    <recommendedName>
        <fullName evidence="4">dihydroorotase</fullName>
        <ecNumber evidence="4">3.5.2.3</ecNumber>
    </recommendedName>
</protein>
<dbReference type="GO" id="GO:0005737">
    <property type="term" value="C:cytoplasm"/>
    <property type="evidence" value="ECO:0007669"/>
    <property type="project" value="TreeGrafter"/>
</dbReference>
<dbReference type="VEuPathDB" id="FungiDB:CXQ85_002241"/>
<evidence type="ECO:0000256" key="1">
    <source>
        <dbReference type="ARBA" id="ARBA00001947"/>
    </source>
</evidence>
<evidence type="ECO:0000256" key="4">
    <source>
        <dbReference type="ARBA" id="ARBA00012860"/>
    </source>
</evidence>
<dbReference type="PROSITE" id="PS00483">
    <property type="entry name" value="DIHYDROOROTASE_2"/>
    <property type="match status" value="1"/>
</dbReference>
<keyword evidence="7" id="KW-0862">Zinc</keyword>
<dbReference type="InterPro" id="IPR002195">
    <property type="entry name" value="Dihydroorotase_CS"/>
</dbReference>
<dbReference type="EC" id="3.5.2.3" evidence="4"/>
<dbReference type="PANTHER" id="PTHR43137">
    <property type="entry name" value="DIHYDROOROTASE"/>
    <property type="match status" value="1"/>
</dbReference>
<dbReference type="GO" id="GO:0004151">
    <property type="term" value="F:dihydroorotase activity"/>
    <property type="evidence" value="ECO:0007669"/>
    <property type="project" value="UniProtKB-EC"/>
</dbReference>
<keyword evidence="5" id="KW-0479">Metal-binding</keyword>
<dbReference type="GO" id="GO:0044205">
    <property type="term" value="P:'de novo' UMP biosynthetic process"/>
    <property type="evidence" value="ECO:0007669"/>
    <property type="project" value="UniProtKB-UniPathway"/>
</dbReference>
<dbReference type="PROSITE" id="PS00482">
    <property type="entry name" value="DIHYDROOROTASE_1"/>
    <property type="match status" value="1"/>
</dbReference>
<evidence type="ECO:0000313" key="9">
    <source>
        <dbReference type="EMBL" id="PVH20450.1"/>
    </source>
</evidence>
<sequence length="544" mass="61544">MDIEELSVPNINYETDKEVTSSDESFCDDKEPYYYTRFKIRDHIKAFFTANEAVGNDKTDKLNDDTNNSWLSRTPQALISCSATKMVMNNYHDYLVMNHLRYERRFKRRSPYDSFPSQWNMWIQRGPDDDRERFGSVINDRETFEAVLETVRSKQVSYKKLHILRAEMTPDTRTNFSDSSIFMRVKPSKEMTEIELGITADMHVHLRDGRMMDLITPTVRDGGVSIAYVMPNLVPPVTTIDRVVEYKNSLQKLSPKTTFLMSFYLCKDLTPDLIHEAAKIGAIHGVKCYPAGVTTNSSAGVDPNDFSSFYPIFKALEENNLVLNLHGEKPPSDDEDIHVLNAEPQFMPALLKLSKDFPNLKIILEHCTTKSAIDTIRQIHQENPNSRVAATITAHHLSLTIDAWAGNPINFCKPVAKLPADMRALVEAATSGDKYFFFGSDSAPHPIESKAKHTGVCAGVYTQSNAIAYVAEVFDAAGKLDNLRKFVSENGRAFYEIEDKDLVNADKAVLVRRDNAVPQVIGNDKLEVVPFKAGETLKYAVEWR</sequence>
<dbReference type="OrthoDB" id="1670005at2759"/>
<dbReference type="EMBL" id="PKFO01000003">
    <property type="protein sequence ID" value="PVH20450.1"/>
    <property type="molecule type" value="Genomic_DNA"/>
</dbReference>
<evidence type="ECO:0000256" key="6">
    <source>
        <dbReference type="ARBA" id="ARBA00022801"/>
    </source>
</evidence>
<dbReference type="PANTHER" id="PTHR43137:SF1">
    <property type="entry name" value="DIHYDROOROTASE"/>
    <property type="match status" value="1"/>
</dbReference>
<evidence type="ECO:0000313" key="10">
    <source>
        <dbReference type="Proteomes" id="UP000244309"/>
    </source>
</evidence>
<dbReference type="GeneID" id="37007572"/>
<accession>A0A2V1AQV2</accession>
<comment type="similarity">
    <text evidence="3">Belongs to the metallo-dependent hydrolases superfamily. DHOase family. Class II DHOase subfamily.</text>
</comment>
<dbReference type="STRING" id="45357.A0A2V1AQV2"/>
<dbReference type="FunFam" id="3.20.20.140:FF:000041">
    <property type="entry name" value="Dihydroorotase, variant"/>
    <property type="match status" value="1"/>
</dbReference>
<evidence type="ECO:0000256" key="7">
    <source>
        <dbReference type="ARBA" id="ARBA00022833"/>
    </source>
</evidence>
<evidence type="ECO:0000256" key="3">
    <source>
        <dbReference type="ARBA" id="ARBA00005631"/>
    </source>
</evidence>
<dbReference type="AlphaFoldDB" id="A0A2V1AQV2"/>
<dbReference type="RefSeq" id="XP_025341390.1">
    <property type="nucleotide sequence ID" value="XM_025485925.1"/>
</dbReference>
<dbReference type="GO" id="GO:0046872">
    <property type="term" value="F:metal ion binding"/>
    <property type="evidence" value="ECO:0007669"/>
    <property type="project" value="UniProtKB-KW"/>
</dbReference>
<dbReference type="SUPFAM" id="SSF51556">
    <property type="entry name" value="Metallo-dependent hydrolases"/>
    <property type="match status" value="1"/>
</dbReference>
<keyword evidence="8" id="KW-0665">Pyrimidine biosynthesis</keyword>
<evidence type="ECO:0000256" key="8">
    <source>
        <dbReference type="ARBA" id="ARBA00022975"/>
    </source>
</evidence>
<dbReference type="InterPro" id="IPR004721">
    <property type="entry name" value="DHOdimr"/>
</dbReference>
<gene>
    <name evidence="9" type="ORF">CXQ85_002241</name>
</gene>
<evidence type="ECO:0000256" key="2">
    <source>
        <dbReference type="ARBA" id="ARBA00004880"/>
    </source>
</evidence>
<organism evidence="9 10">
    <name type="scientific">Candidozyma haemuli</name>
    <dbReference type="NCBI Taxonomy" id="45357"/>
    <lineage>
        <taxon>Eukaryota</taxon>
        <taxon>Fungi</taxon>
        <taxon>Dikarya</taxon>
        <taxon>Ascomycota</taxon>
        <taxon>Saccharomycotina</taxon>
        <taxon>Pichiomycetes</taxon>
        <taxon>Metschnikowiaceae</taxon>
        <taxon>Candidozyma</taxon>
    </lineage>
</organism>
<dbReference type="HAMAP" id="MF_00219">
    <property type="entry name" value="PyrC_classII"/>
    <property type="match status" value="1"/>
</dbReference>
<comment type="cofactor">
    <cofactor evidence="1">
        <name>Zn(2+)</name>
        <dbReference type="ChEBI" id="CHEBI:29105"/>
    </cofactor>
</comment>
<dbReference type="CDD" id="cd01294">
    <property type="entry name" value="DHOase"/>
    <property type="match status" value="1"/>
</dbReference>
<evidence type="ECO:0000256" key="5">
    <source>
        <dbReference type="ARBA" id="ARBA00022723"/>
    </source>
</evidence>
<comment type="caution">
    <text evidence="9">The sequence shown here is derived from an EMBL/GenBank/DDBJ whole genome shotgun (WGS) entry which is preliminary data.</text>
</comment>
<reference evidence="9 10" key="1">
    <citation type="submission" date="2017-12" db="EMBL/GenBank/DDBJ databases">
        <title>Genome Sequence of a Multidrug-Resistant Candida haemulonii Isolate from a Patient with Chronic Leg Ulcers in Israel.</title>
        <authorList>
            <person name="Chow N.A."/>
            <person name="Gade L."/>
            <person name="Batra D."/>
            <person name="Rowe L.A."/>
            <person name="Ben-Ami R."/>
            <person name="Loparev V.N."/>
            <person name="Litvintseva A.P."/>
        </authorList>
    </citation>
    <scope>NUCLEOTIDE SEQUENCE [LARGE SCALE GENOMIC DNA]</scope>
    <source>
        <strain evidence="9 10">B11899</strain>
    </source>
</reference>
<dbReference type="GO" id="GO:0006207">
    <property type="term" value="P:'de novo' pyrimidine nucleobase biosynthetic process"/>
    <property type="evidence" value="ECO:0007669"/>
    <property type="project" value="TreeGrafter"/>
</dbReference>
<dbReference type="Proteomes" id="UP000244309">
    <property type="component" value="Unassembled WGS sequence"/>
</dbReference>
<dbReference type="InterPro" id="IPR032466">
    <property type="entry name" value="Metal_Hydrolase"/>
</dbReference>
<proteinExistence type="inferred from homology"/>
<name>A0A2V1AQV2_9ASCO</name>
<dbReference type="Gene3D" id="3.20.20.140">
    <property type="entry name" value="Metal-dependent hydrolases"/>
    <property type="match status" value="1"/>
</dbReference>